<evidence type="ECO:0000256" key="3">
    <source>
        <dbReference type="ARBA" id="ARBA00022989"/>
    </source>
</evidence>
<proteinExistence type="inferred from homology"/>
<name>A0ABP1R7D5_9HEXA</name>
<dbReference type="PANTHER" id="PTHR31872">
    <property type="entry name" value="TRANSMEMBRANE PROTEIN 179"/>
    <property type="match status" value="1"/>
</dbReference>
<evidence type="ECO:0000256" key="6">
    <source>
        <dbReference type="SAM" id="Phobius"/>
    </source>
</evidence>
<dbReference type="Proteomes" id="UP001642540">
    <property type="component" value="Unassembled WGS sequence"/>
</dbReference>
<keyword evidence="8" id="KW-1185">Reference proteome</keyword>
<comment type="similarity">
    <text evidence="5">Belongs to the TMEM179 family.</text>
</comment>
<dbReference type="Pfam" id="PF26158">
    <property type="entry name" value="Claudin_TMEM179-179B"/>
    <property type="match status" value="1"/>
</dbReference>
<dbReference type="InterPro" id="IPR059010">
    <property type="entry name" value="TMEM179-179B"/>
</dbReference>
<sequence length="327" mass="36198">MESRTPPPRSRLTKKVLAEELELRDLPTGKAVSCWWITLPIFYYLAVIAGGVMCSISVGDVVAAFDNNCIFYANVTLKGLDLLNNTKSLTRDNVEILDWGDMDACLFPEYTSVACIMYAGILLVMVLNFGRGGGKSAFRGRGVAESWRIVPVAFLFNLIFLILSSIIFGNVQNGFSKFCDGINQKGSSRTLGNVSRCADVLTFSFPWDKYNTNLHLEFVLSKIGASLQLGGSLLAFLTIIIRCCMPADFIVYRRRKIMVIPGIQYSGDEERSEPLSMTTSVECHGRQVDNLTVNNDTDSIHSYHSDTNLVPQSGSSRLKLIRIKSSS</sequence>
<evidence type="ECO:0000256" key="2">
    <source>
        <dbReference type="ARBA" id="ARBA00022692"/>
    </source>
</evidence>
<dbReference type="InterPro" id="IPR029673">
    <property type="entry name" value="TMEM179"/>
</dbReference>
<reference evidence="7 8" key="1">
    <citation type="submission" date="2024-08" db="EMBL/GenBank/DDBJ databases">
        <authorList>
            <person name="Cucini C."/>
            <person name="Frati F."/>
        </authorList>
    </citation>
    <scope>NUCLEOTIDE SEQUENCE [LARGE SCALE GENOMIC DNA]</scope>
</reference>
<comment type="subcellular location">
    <subcellularLocation>
        <location evidence="1">Membrane</location>
        <topology evidence="1">Multi-pass membrane protein</topology>
    </subcellularLocation>
</comment>
<organism evidence="7 8">
    <name type="scientific">Orchesella dallaii</name>
    <dbReference type="NCBI Taxonomy" id="48710"/>
    <lineage>
        <taxon>Eukaryota</taxon>
        <taxon>Metazoa</taxon>
        <taxon>Ecdysozoa</taxon>
        <taxon>Arthropoda</taxon>
        <taxon>Hexapoda</taxon>
        <taxon>Collembola</taxon>
        <taxon>Entomobryomorpha</taxon>
        <taxon>Entomobryoidea</taxon>
        <taxon>Orchesellidae</taxon>
        <taxon>Orchesellinae</taxon>
        <taxon>Orchesella</taxon>
    </lineage>
</organism>
<evidence type="ECO:0008006" key="9">
    <source>
        <dbReference type="Google" id="ProtNLM"/>
    </source>
</evidence>
<evidence type="ECO:0000256" key="5">
    <source>
        <dbReference type="ARBA" id="ARBA00093776"/>
    </source>
</evidence>
<comment type="caution">
    <text evidence="7">The sequence shown here is derived from an EMBL/GenBank/DDBJ whole genome shotgun (WGS) entry which is preliminary data.</text>
</comment>
<feature type="transmembrane region" description="Helical" evidence="6">
    <location>
        <begin position="34"/>
        <end position="58"/>
    </location>
</feature>
<evidence type="ECO:0000256" key="4">
    <source>
        <dbReference type="ARBA" id="ARBA00023136"/>
    </source>
</evidence>
<dbReference type="PANTHER" id="PTHR31872:SF4">
    <property type="entry name" value="TRANSMEMBRANE PROTEIN 179"/>
    <property type="match status" value="1"/>
</dbReference>
<accession>A0ABP1R7D5</accession>
<keyword evidence="3 6" id="KW-1133">Transmembrane helix</keyword>
<evidence type="ECO:0000256" key="1">
    <source>
        <dbReference type="ARBA" id="ARBA00004141"/>
    </source>
</evidence>
<feature type="transmembrane region" description="Helical" evidence="6">
    <location>
        <begin position="110"/>
        <end position="129"/>
    </location>
</feature>
<keyword evidence="4 6" id="KW-0472">Membrane</keyword>
<feature type="transmembrane region" description="Helical" evidence="6">
    <location>
        <begin position="149"/>
        <end position="168"/>
    </location>
</feature>
<feature type="transmembrane region" description="Helical" evidence="6">
    <location>
        <begin position="229"/>
        <end position="251"/>
    </location>
</feature>
<dbReference type="EMBL" id="CAXLJM020000066">
    <property type="protein sequence ID" value="CAL8121752.1"/>
    <property type="molecule type" value="Genomic_DNA"/>
</dbReference>
<protein>
    <recommendedName>
        <fullName evidence="9">Transmembrane protein</fullName>
    </recommendedName>
</protein>
<keyword evidence="2 6" id="KW-0812">Transmembrane</keyword>
<gene>
    <name evidence="7" type="ORF">ODALV1_LOCUS19522</name>
</gene>
<evidence type="ECO:0000313" key="7">
    <source>
        <dbReference type="EMBL" id="CAL8121752.1"/>
    </source>
</evidence>
<evidence type="ECO:0000313" key="8">
    <source>
        <dbReference type="Proteomes" id="UP001642540"/>
    </source>
</evidence>